<reference evidence="2 3" key="1">
    <citation type="submission" date="2018-04" db="EMBL/GenBank/DDBJ databases">
        <title>Complete genome sequences of Streptomyces lydicus strain WYEC and characterization of antagonistic properties of biological control agents.</title>
        <authorList>
            <person name="Mariita R.M."/>
            <person name="Sello J.K."/>
        </authorList>
    </citation>
    <scope>NUCLEOTIDE SEQUENCE [LARGE SCALE GENOMIC DNA]</scope>
    <source>
        <strain evidence="2 3">WYEC 108</strain>
    </source>
</reference>
<dbReference type="PANTHER" id="PTHR30282:SF0">
    <property type="entry name" value="P-AMINOBENZOYL-GLUTAMATE TRANSPORT PROTEIN"/>
    <property type="match status" value="1"/>
</dbReference>
<dbReference type="AlphaFoldDB" id="A0A3S9Y5W7"/>
<dbReference type="GO" id="GO:1902604">
    <property type="term" value="P:p-aminobenzoyl-glutamate transmembrane transport"/>
    <property type="evidence" value="ECO:0007669"/>
    <property type="project" value="InterPro"/>
</dbReference>
<sequence>MDILLHLSGVLRRPLDSGAQHTADTLRDERQAAMKALERNPLPLEGLLGRVERLVNRLPNPFVLFAGIFGLVAVVSTVLAAFDVTVQVPGEKKPTPVLGALTPEGIGHLLGTATDSFMAFPALGPVLVIAMGIGVAQGTGALECLMRFAFLRVSRRWVPYLVAFVACQGHVLADSAYILLPSLAAIVFKAVGRHPVAGLLGAFVCVGSGYDGGILLGTLDVTTTGITQSAADLLPGIEGYHVHIAMNWFFTATAGLILPLVGGFLIDRVLEPRLPAWNPKHDPAHSGSEGPASETLATAAQRRALLISGGVTLAVAAALVTAWLLPGSPLRGEDGVLAPSPFVDSLALVLSGLFFVFGVVYARCGGVGKEARAVYPHLIGAVRDMSGFVVLVFAIAQTINLLTWSNLGKLFAIGLADGAKSAGLGGFGILLAVVLVTSLLNLLITSGSALWSILGTVMVPAGMLLGLSPAAMHAAFRIGDSVTGAITPMQVFLYFALVSAQKYQPELRLGTVISRLVPFALSFATVWTVILTGFYFLDLPLGPGAPIHLP</sequence>
<evidence type="ECO:0000313" key="2">
    <source>
        <dbReference type="EMBL" id="AZS70401.1"/>
    </source>
</evidence>
<keyword evidence="1" id="KW-1133">Transmembrane helix</keyword>
<dbReference type="EMBL" id="CP029042">
    <property type="protein sequence ID" value="AZS70401.1"/>
    <property type="molecule type" value="Genomic_DNA"/>
</dbReference>
<organism evidence="2 3">
    <name type="scientific">Streptomyces lydicus</name>
    <dbReference type="NCBI Taxonomy" id="47763"/>
    <lineage>
        <taxon>Bacteria</taxon>
        <taxon>Bacillati</taxon>
        <taxon>Actinomycetota</taxon>
        <taxon>Actinomycetes</taxon>
        <taxon>Kitasatosporales</taxon>
        <taxon>Streptomycetaceae</taxon>
        <taxon>Streptomyces</taxon>
    </lineage>
</organism>
<dbReference type="Proteomes" id="UP000275579">
    <property type="component" value="Chromosome"/>
</dbReference>
<feature type="transmembrane region" description="Helical" evidence="1">
    <location>
        <begin position="117"/>
        <end position="136"/>
    </location>
</feature>
<feature type="transmembrane region" description="Helical" evidence="1">
    <location>
        <begin position="451"/>
        <end position="476"/>
    </location>
</feature>
<feature type="transmembrane region" description="Helical" evidence="1">
    <location>
        <begin position="385"/>
        <end position="404"/>
    </location>
</feature>
<dbReference type="Pfam" id="PF03806">
    <property type="entry name" value="ABG_transport"/>
    <property type="match status" value="1"/>
</dbReference>
<dbReference type="GO" id="GO:0015558">
    <property type="term" value="F:secondary active p-aminobenzoyl-glutamate transmembrane transporter activity"/>
    <property type="evidence" value="ECO:0007669"/>
    <property type="project" value="InterPro"/>
</dbReference>
<name>A0A3S9Y5W7_9ACTN</name>
<keyword evidence="1" id="KW-0812">Transmembrane</keyword>
<evidence type="ECO:0000256" key="1">
    <source>
        <dbReference type="SAM" id="Phobius"/>
    </source>
</evidence>
<feature type="transmembrane region" description="Helical" evidence="1">
    <location>
        <begin position="157"/>
        <end position="180"/>
    </location>
</feature>
<feature type="transmembrane region" description="Helical" evidence="1">
    <location>
        <begin position="482"/>
        <end position="500"/>
    </location>
</feature>
<feature type="transmembrane region" description="Helical" evidence="1">
    <location>
        <begin position="248"/>
        <end position="266"/>
    </location>
</feature>
<feature type="transmembrane region" description="Helical" evidence="1">
    <location>
        <begin position="512"/>
        <end position="537"/>
    </location>
</feature>
<feature type="transmembrane region" description="Helical" evidence="1">
    <location>
        <begin position="345"/>
        <end position="364"/>
    </location>
</feature>
<feature type="transmembrane region" description="Helical" evidence="1">
    <location>
        <begin position="304"/>
        <end position="325"/>
    </location>
</feature>
<evidence type="ECO:0000313" key="3">
    <source>
        <dbReference type="Proteomes" id="UP000275579"/>
    </source>
</evidence>
<dbReference type="PANTHER" id="PTHR30282">
    <property type="entry name" value="P-AMINOBENZOYL GLUTAMATE TRANSPORTER"/>
    <property type="match status" value="1"/>
</dbReference>
<accession>A0A3S9Y5W7</accession>
<dbReference type="InterPro" id="IPR004697">
    <property type="entry name" value="AbgT"/>
</dbReference>
<gene>
    <name evidence="2" type="ORF">DDE74_05170</name>
</gene>
<protein>
    <submittedName>
        <fullName evidence="2">p-aminobenzoyl-glutamate transporter</fullName>
    </submittedName>
</protein>
<feature type="transmembrane region" description="Helical" evidence="1">
    <location>
        <begin position="424"/>
        <end position="444"/>
    </location>
</feature>
<keyword evidence="1" id="KW-0472">Membrane</keyword>
<feature type="transmembrane region" description="Helical" evidence="1">
    <location>
        <begin position="62"/>
        <end position="82"/>
    </location>
</feature>
<proteinExistence type="predicted"/>